<proteinExistence type="predicted"/>
<name>A0ABU0JPC8_HATLI</name>
<dbReference type="EMBL" id="JAUSWN010000004">
    <property type="protein sequence ID" value="MDQ0478941.1"/>
    <property type="molecule type" value="Genomic_DNA"/>
</dbReference>
<sequence>MSKQKKELPLNEFSHFHAFLEKQRDSLNSVNGYKSRDLQVSTKVNKK</sequence>
<evidence type="ECO:0000313" key="1">
    <source>
        <dbReference type="EMBL" id="MDQ0478941.1"/>
    </source>
</evidence>
<protein>
    <submittedName>
        <fullName evidence="1">Uncharacterized protein</fullName>
    </submittedName>
</protein>
<comment type="caution">
    <text evidence="1">The sequence shown here is derived from an EMBL/GenBank/DDBJ whole genome shotgun (WGS) entry which is preliminary data.</text>
</comment>
<evidence type="ECO:0000313" key="2">
    <source>
        <dbReference type="Proteomes" id="UP001224418"/>
    </source>
</evidence>
<organism evidence="1 2">
    <name type="scientific">Hathewaya limosa</name>
    <name type="common">Clostridium limosum</name>
    <dbReference type="NCBI Taxonomy" id="1536"/>
    <lineage>
        <taxon>Bacteria</taxon>
        <taxon>Bacillati</taxon>
        <taxon>Bacillota</taxon>
        <taxon>Clostridia</taxon>
        <taxon>Eubacteriales</taxon>
        <taxon>Clostridiaceae</taxon>
        <taxon>Hathewaya</taxon>
    </lineage>
</organism>
<dbReference type="Proteomes" id="UP001224418">
    <property type="component" value="Unassembled WGS sequence"/>
</dbReference>
<keyword evidence="2" id="KW-1185">Reference proteome</keyword>
<dbReference type="RefSeq" id="WP_162630396.1">
    <property type="nucleotide sequence ID" value="NZ_BAAACJ010000041.1"/>
</dbReference>
<gene>
    <name evidence="1" type="ORF">QOZ93_000669</name>
</gene>
<accession>A0ABU0JPC8</accession>
<reference evidence="1 2" key="1">
    <citation type="submission" date="2023-07" db="EMBL/GenBank/DDBJ databases">
        <title>Genomic Encyclopedia of Type Strains, Phase IV (KMG-IV): sequencing the most valuable type-strain genomes for metagenomic binning, comparative biology and taxonomic classification.</title>
        <authorList>
            <person name="Goeker M."/>
        </authorList>
    </citation>
    <scope>NUCLEOTIDE SEQUENCE [LARGE SCALE GENOMIC DNA]</scope>
    <source>
        <strain evidence="1 2">DSM 1400</strain>
    </source>
</reference>